<dbReference type="InterPro" id="IPR048284">
    <property type="entry name" value="EryCIII-like_N"/>
</dbReference>
<comment type="caution">
    <text evidence="6">The sequence shown here is derived from an EMBL/GenBank/DDBJ whole genome shotgun (WGS) entry which is preliminary data.</text>
</comment>
<comment type="similarity">
    <text evidence="1">Belongs to the glycosyltransferase 28 family.</text>
</comment>
<organism evidence="6 7">
    <name type="scientific">Actinophytocola xinjiangensis</name>
    <dbReference type="NCBI Taxonomy" id="485602"/>
    <lineage>
        <taxon>Bacteria</taxon>
        <taxon>Bacillati</taxon>
        <taxon>Actinomycetota</taxon>
        <taxon>Actinomycetes</taxon>
        <taxon>Pseudonocardiales</taxon>
        <taxon>Pseudonocardiaceae</taxon>
    </lineage>
</organism>
<dbReference type="GO" id="GO:0008194">
    <property type="term" value="F:UDP-glycosyltransferase activity"/>
    <property type="evidence" value="ECO:0007669"/>
    <property type="project" value="InterPro"/>
</dbReference>
<evidence type="ECO:0000256" key="2">
    <source>
        <dbReference type="ARBA" id="ARBA00022676"/>
    </source>
</evidence>
<dbReference type="Gene3D" id="3.40.50.2000">
    <property type="entry name" value="Glycogen Phosphorylase B"/>
    <property type="match status" value="2"/>
</dbReference>
<keyword evidence="3" id="KW-0808">Transferase</keyword>
<sequence length="390" mass="41394">MRVVFSGLPSFGHFLQLLPLAVAARDAGHDVTVATGEVRHGLLADLGLRPVRAGRSTNDVVAQASEQVRAETPNFEELEQREAIGLISTKFSWLMPQAFVDDLLPLFDEVRPDLVIHGAYSPGPGLAARLAGIPALCHGTGRPRSDEDPLMASSGQVLRDYAETLGISLPAAYPIYLGNKFLDICPPSLNDPKFMEIADRTQLRLIPFNAAPGEVPAWVRDRTRPLIFLSLGTESDSVEMLRAAIDGLSTLDATVLVASGKLDPSTLGEVPDNVVLQSWVPQADLLPHVDLSVHHGGNGTTFGSMHAARPQLFLQNSPGPDQLLNAEMVCAAGAGQRLLFAEVTAEAVAVKAKSLLSDTASTDAANAIAQEMASMPSPAEVAAQLPDLIS</sequence>
<dbReference type="OrthoDB" id="5488434at2"/>
<accession>A0A7Z1AVY9</accession>
<feature type="domain" description="Erythromycin biosynthesis protein CIII-like N-terminal" evidence="5">
    <location>
        <begin position="23"/>
        <end position="222"/>
    </location>
</feature>
<dbReference type="GO" id="GO:0017000">
    <property type="term" value="P:antibiotic biosynthetic process"/>
    <property type="evidence" value="ECO:0007669"/>
    <property type="project" value="UniProtKB-ARBA"/>
</dbReference>
<evidence type="ECO:0000259" key="5">
    <source>
        <dbReference type="Pfam" id="PF21036"/>
    </source>
</evidence>
<dbReference type="RefSeq" id="WP_075137285.1">
    <property type="nucleotide sequence ID" value="NZ_MSIF01000025.1"/>
</dbReference>
<dbReference type="SUPFAM" id="SSF53756">
    <property type="entry name" value="UDP-Glycosyltransferase/glycogen phosphorylase"/>
    <property type="match status" value="1"/>
</dbReference>
<dbReference type="InterPro" id="IPR050426">
    <property type="entry name" value="Glycosyltransferase_28"/>
</dbReference>
<evidence type="ECO:0000256" key="1">
    <source>
        <dbReference type="ARBA" id="ARBA00006962"/>
    </source>
</evidence>
<protein>
    <recommendedName>
        <fullName evidence="8">MGT family glycosyltransferase</fullName>
    </recommendedName>
</protein>
<evidence type="ECO:0000259" key="4">
    <source>
        <dbReference type="Pfam" id="PF06722"/>
    </source>
</evidence>
<dbReference type="Pfam" id="PF21036">
    <property type="entry name" value="EryCIII-like_N"/>
    <property type="match status" value="1"/>
</dbReference>
<name>A0A7Z1AVY9_9PSEU</name>
<gene>
    <name evidence="6" type="ORF">BLA60_34240</name>
</gene>
<proteinExistence type="inferred from homology"/>
<keyword evidence="2" id="KW-0328">Glycosyltransferase</keyword>
<evidence type="ECO:0000256" key="3">
    <source>
        <dbReference type="ARBA" id="ARBA00022679"/>
    </source>
</evidence>
<dbReference type="CDD" id="cd03784">
    <property type="entry name" value="GT1_Gtf-like"/>
    <property type="match status" value="1"/>
</dbReference>
<dbReference type="Proteomes" id="UP000185696">
    <property type="component" value="Unassembled WGS sequence"/>
</dbReference>
<dbReference type="AlphaFoldDB" id="A0A7Z1AVY9"/>
<evidence type="ECO:0008006" key="8">
    <source>
        <dbReference type="Google" id="ProtNLM"/>
    </source>
</evidence>
<dbReference type="EMBL" id="MSIF01000025">
    <property type="protein sequence ID" value="OLF05925.1"/>
    <property type="molecule type" value="Genomic_DNA"/>
</dbReference>
<evidence type="ECO:0000313" key="7">
    <source>
        <dbReference type="Proteomes" id="UP000185696"/>
    </source>
</evidence>
<dbReference type="InterPro" id="IPR002213">
    <property type="entry name" value="UDP_glucos_trans"/>
</dbReference>
<keyword evidence="7" id="KW-1185">Reference proteome</keyword>
<feature type="domain" description="Erythromycin biosynthesis protein CIII-like C-terminal" evidence="4">
    <location>
        <begin position="245"/>
        <end position="387"/>
    </location>
</feature>
<dbReference type="GO" id="GO:0016758">
    <property type="term" value="F:hexosyltransferase activity"/>
    <property type="evidence" value="ECO:0007669"/>
    <property type="project" value="UniProtKB-ARBA"/>
</dbReference>
<dbReference type="PANTHER" id="PTHR48050:SF13">
    <property type="entry name" value="STEROL 3-BETA-GLUCOSYLTRANSFERASE UGT80A2"/>
    <property type="match status" value="1"/>
</dbReference>
<dbReference type="Pfam" id="PF06722">
    <property type="entry name" value="EryCIII-like_C"/>
    <property type="match status" value="1"/>
</dbReference>
<evidence type="ECO:0000313" key="6">
    <source>
        <dbReference type="EMBL" id="OLF05925.1"/>
    </source>
</evidence>
<dbReference type="InterPro" id="IPR010610">
    <property type="entry name" value="EryCIII-like_C"/>
</dbReference>
<dbReference type="PANTHER" id="PTHR48050">
    <property type="entry name" value="STEROL 3-BETA-GLUCOSYLTRANSFERASE"/>
    <property type="match status" value="1"/>
</dbReference>
<reference evidence="6 7" key="1">
    <citation type="submission" date="2016-12" db="EMBL/GenBank/DDBJ databases">
        <title>The draft genome sequence of Actinophytocola xinjiangensis.</title>
        <authorList>
            <person name="Wang W."/>
            <person name="Yuan L."/>
        </authorList>
    </citation>
    <scope>NUCLEOTIDE SEQUENCE [LARGE SCALE GENOMIC DNA]</scope>
    <source>
        <strain evidence="6 7">CGMCC 4.4663</strain>
    </source>
</reference>